<proteinExistence type="predicted"/>
<protein>
    <submittedName>
        <fullName evidence="10">Cyclic peptide export ABC transporter</fullName>
    </submittedName>
</protein>
<dbReference type="Gene3D" id="1.20.1560.10">
    <property type="entry name" value="ABC transporter type 1, transmembrane domain"/>
    <property type="match status" value="1"/>
</dbReference>
<evidence type="ECO:0000313" key="10">
    <source>
        <dbReference type="EMBL" id="RJF79287.1"/>
    </source>
</evidence>
<dbReference type="SUPFAM" id="SSF52540">
    <property type="entry name" value="P-loop containing nucleoside triphosphate hydrolases"/>
    <property type="match status" value="1"/>
</dbReference>
<dbReference type="CDD" id="cd03228">
    <property type="entry name" value="ABCC_MRP_Like"/>
    <property type="match status" value="1"/>
</dbReference>
<evidence type="ECO:0000259" key="9">
    <source>
        <dbReference type="PROSITE" id="PS50929"/>
    </source>
</evidence>
<keyword evidence="2 7" id="KW-0812">Transmembrane</keyword>
<reference evidence="10 11" key="1">
    <citation type="submission" date="2018-09" db="EMBL/GenBank/DDBJ databases">
        <authorList>
            <person name="Zhu H."/>
        </authorList>
    </citation>
    <scope>NUCLEOTIDE SEQUENCE [LARGE SCALE GENOMIC DNA]</scope>
    <source>
        <strain evidence="10 11">K2W22B-5</strain>
    </source>
</reference>
<evidence type="ECO:0000256" key="1">
    <source>
        <dbReference type="ARBA" id="ARBA00004651"/>
    </source>
</evidence>
<dbReference type="AlphaFoldDB" id="A0A418VS24"/>
<dbReference type="GO" id="GO:0016887">
    <property type="term" value="F:ATP hydrolysis activity"/>
    <property type="evidence" value="ECO:0007669"/>
    <property type="project" value="InterPro"/>
</dbReference>
<dbReference type="PROSITE" id="PS50893">
    <property type="entry name" value="ABC_TRANSPORTER_2"/>
    <property type="match status" value="1"/>
</dbReference>
<dbReference type="OrthoDB" id="9760776at2"/>
<dbReference type="InterPro" id="IPR027417">
    <property type="entry name" value="P-loop_NTPase"/>
</dbReference>
<keyword evidence="5 7" id="KW-1133">Transmembrane helix</keyword>
<dbReference type="SMART" id="SM00382">
    <property type="entry name" value="AAA"/>
    <property type="match status" value="1"/>
</dbReference>
<comment type="caution">
    <text evidence="10">The sequence shown here is derived from an EMBL/GenBank/DDBJ whole genome shotgun (WGS) entry which is preliminary data.</text>
</comment>
<keyword evidence="3" id="KW-0547">Nucleotide-binding</keyword>
<keyword evidence="4" id="KW-0067">ATP-binding</keyword>
<feature type="transmembrane region" description="Helical" evidence="7">
    <location>
        <begin position="274"/>
        <end position="296"/>
    </location>
</feature>
<dbReference type="InterPro" id="IPR039421">
    <property type="entry name" value="Type_1_exporter"/>
</dbReference>
<dbReference type="GO" id="GO:1904680">
    <property type="term" value="F:peptide transmembrane transporter activity"/>
    <property type="evidence" value="ECO:0007669"/>
    <property type="project" value="InterPro"/>
</dbReference>
<dbReference type="InterPro" id="IPR036640">
    <property type="entry name" value="ABC1_TM_sf"/>
</dbReference>
<evidence type="ECO:0000256" key="2">
    <source>
        <dbReference type="ARBA" id="ARBA00022692"/>
    </source>
</evidence>
<feature type="transmembrane region" description="Helical" evidence="7">
    <location>
        <begin position="50"/>
        <end position="68"/>
    </location>
</feature>
<evidence type="ECO:0000256" key="7">
    <source>
        <dbReference type="SAM" id="Phobius"/>
    </source>
</evidence>
<dbReference type="NCBIfam" id="TIGR01194">
    <property type="entry name" value="cyc_pep_trnsptr"/>
    <property type="match status" value="1"/>
</dbReference>
<feature type="domain" description="ABC transmembrane type-1" evidence="9">
    <location>
        <begin position="18"/>
        <end position="295"/>
    </location>
</feature>
<comment type="subcellular location">
    <subcellularLocation>
        <location evidence="1">Cell membrane</location>
        <topology evidence="1">Multi-pass membrane protein</topology>
    </subcellularLocation>
</comment>
<dbReference type="Pfam" id="PF00005">
    <property type="entry name" value="ABC_tran"/>
    <property type="match status" value="1"/>
</dbReference>
<dbReference type="InterPro" id="IPR005898">
    <property type="entry name" value="Cyc_pep_transpt_SyrD/YojI"/>
</dbReference>
<accession>A0A418VS24</accession>
<name>A0A418VS24_9PROT</name>
<dbReference type="SUPFAM" id="SSF90123">
    <property type="entry name" value="ABC transporter transmembrane region"/>
    <property type="match status" value="1"/>
</dbReference>
<dbReference type="InterPro" id="IPR003593">
    <property type="entry name" value="AAA+_ATPase"/>
</dbReference>
<evidence type="ECO:0000256" key="6">
    <source>
        <dbReference type="ARBA" id="ARBA00023136"/>
    </source>
</evidence>
<organism evidence="10 11">
    <name type="scientific">Azospirillum cavernae</name>
    <dbReference type="NCBI Taxonomy" id="2320860"/>
    <lineage>
        <taxon>Bacteria</taxon>
        <taxon>Pseudomonadati</taxon>
        <taxon>Pseudomonadota</taxon>
        <taxon>Alphaproteobacteria</taxon>
        <taxon>Rhodospirillales</taxon>
        <taxon>Azospirillaceae</taxon>
        <taxon>Azospirillum</taxon>
    </lineage>
</organism>
<dbReference type="GO" id="GO:0005524">
    <property type="term" value="F:ATP binding"/>
    <property type="evidence" value="ECO:0007669"/>
    <property type="project" value="UniProtKB-KW"/>
</dbReference>
<sequence length="549" mass="60309">MNVALLLARLGPLPLRRLVVGAAASALSSAVVLAVVNKAAQQIADNKNDVVNLWMAALFVVCVLLYTASESWMVARMGADIEEAIDGLRMRLLDRLRHADLWKLERFGETPLFESITQSCQVISMNSQFLALSLRSALMIVAVLVYIAILSPLAFLLIGALMAVGAVSYTRLGQALNERQEALNAQEAGLFESVSDLFDGFKEQRLNSARSRDLNATFDRVSATTTTARNEVHLHGWQQFVFGETAFNMMLGMVVFVVPNYSSAFGQEVVKVTAAILFMASPVFGLMQSMAVMGAADSAAGRMIELESQLDGLAEPGASAPPLPVPEDFQEIRLEGIEFAFPAPAGEQSFAVGPFDLTIRRGETIFVTGGNGSGKSTFIKLLTGLYHPLRGRLTVDGVDIGPGRQTAYRALMATVFADFHLFARLYGMDRPDRAEADALMRWMEMERVTAVEGDRFGRRDLSAGQRKRLGLVAAILEKKPILILDEWAADQDPHFRLKFYREIVPELKRRGLTIIAVTHDDHYFDVADRRLHMEEGRLSELVVPQGGAA</sequence>
<dbReference type="InterPro" id="IPR017871">
    <property type="entry name" value="ABC_transporter-like_CS"/>
</dbReference>
<dbReference type="PROSITE" id="PS50929">
    <property type="entry name" value="ABC_TM1F"/>
    <property type="match status" value="1"/>
</dbReference>
<feature type="domain" description="ABC transporter" evidence="8">
    <location>
        <begin position="332"/>
        <end position="549"/>
    </location>
</feature>
<dbReference type="InterPro" id="IPR011527">
    <property type="entry name" value="ABC1_TM_dom"/>
</dbReference>
<dbReference type="GO" id="GO:0015833">
    <property type="term" value="P:peptide transport"/>
    <property type="evidence" value="ECO:0007669"/>
    <property type="project" value="InterPro"/>
</dbReference>
<dbReference type="Gene3D" id="3.40.50.300">
    <property type="entry name" value="P-loop containing nucleotide triphosphate hydrolases"/>
    <property type="match status" value="1"/>
</dbReference>
<dbReference type="EMBL" id="QYUL01000003">
    <property type="protein sequence ID" value="RJF79287.1"/>
    <property type="molecule type" value="Genomic_DNA"/>
</dbReference>
<evidence type="ECO:0000259" key="8">
    <source>
        <dbReference type="PROSITE" id="PS50893"/>
    </source>
</evidence>
<dbReference type="PANTHER" id="PTHR24221">
    <property type="entry name" value="ATP-BINDING CASSETTE SUB-FAMILY B"/>
    <property type="match status" value="1"/>
</dbReference>
<keyword evidence="11" id="KW-1185">Reference proteome</keyword>
<dbReference type="PANTHER" id="PTHR24221:SF654">
    <property type="entry name" value="ATP-BINDING CASSETTE SUB-FAMILY B MEMBER 6"/>
    <property type="match status" value="1"/>
</dbReference>
<dbReference type="RefSeq" id="WP_119832746.1">
    <property type="nucleotide sequence ID" value="NZ_QYUL01000003.1"/>
</dbReference>
<gene>
    <name evidence="10" type="ORF">D3877_21035</name>
</gene>
<evidence type="ECO:0000256" key="3">
    <source>
        <dbReference type="ARBA" id="ARBA00022741"/>
    </source>
</evidence>
<dbReference type="PROSITE" id="PS00211">
    <property type="entry name" value="ABC_TRANSPORTER_1"/>
    <property type="match status" value="1"/>
</dbReference>
<evidence type="ECO:0000313" key="11">
    <source>
        <dbReference type="Proteomes" id="UP000283458"/>
    </source>
</evidence>
<feature type="transmembrane region" description="Helical" evidence="7">
    <location>
        <begin position="240"/>
        <end position="262"/>
    </location>
</feature>
<dbReference type="Proteomes" id="UP000283458">
    <property type="component" value="Unassembled WGS sequence"/>
</dbReference>
<dbReference type="GO" id="GO:0034040">
    <property type="term" value="F:ATPase-coupled lipid transmembrane transporter activity"/>
    <property type="evidence" value="ECO:0007669"/>
    <property type="project" value="TreeGrafter"/>
</dbReference>
<evidence type="ECO:0000256" key="5">
    <source>
        <dbReference type="ARBA" id="ARBA00022989"/>
    </source>
</evidence>
<dbReference type="GO" id="GO:0005886">
    <property type="term" value="C:plasma membrane"/>
    <property type="evidence" value="ECO:0007669"/>
    <property type="project" value="UniProtKB-SubCell"/>
</dbReference>
<keyword evidence="6 7" id="KW-0472">Membrane</keyword>
<dbReference type="InterPro" id="IPR003439">
    <property type="entry name" value="ABC_transporter-like_ATP-bd"/>
</dbReference>
<evidence type="ECO:0000256" key="4">
    <source>
        <dbReference type="ARBA" id="ARBA00022840"/>
    </source>
</evidence>
<dbReference type="GO" id="GO:0140359">
    <property type="term" value="F:ABC-type transporter activity"/>
    <property type="evidence" value="ECO:0007669"/>
    <property type="project" value="InterPro"/>
</dbReference>